<protein>
    <submittedName>
        <fullName evidence="1">Zn-dependent protease</fullName>
    </submittedName>
</protein>
<dbReference type="Pfam" id="PF13174">
    <property type="entry name" value="TPR_6"/>
    <property type="match status" value="1"/>
</dbReference>
<dbReference type="GO" id="GO:0008233">
    <property type="term" value="F:peptidase activity"/>
    <property type="evidence" value="ECO:0007669"/>
    <property type="project" value="UniProtKB-KW"/>
</dbReference>
<name>A0AAE4BR80_9BACT</name>
<comment type="caution">
    <text evidence="1">The sequence shown here is derived from an EMBL/GenBank/DDBJ whole genome shotgun (WGS) entry which is preliminary data.</text>
</comment>
<evidence type="ECO:0000313" key="2">
    <source>
        <dbReference type="Proteomes" id="UP001185092"/>
    </source>
</evidence>
<dbReference type="InterPro" id="IPR019734">
    <property type="entry name" value="TPR_rpt"/>
</dbReference>
<keyword evidence="1" id="KW-0645">Protease</keyword>
<dbReference type="RefSeq" id="WP_309936955.1">
    <property type="nucleotide sequence ID" value="NZ_AP025305.1"/>
</dbReference>
<gene>
    <name evidence="1" type="ORF">HNQ88_000466</name>
</gene>
<proteinExistence type="predicted"/>
<dbReference type="GO" id="GO:0006508">
    <property type="term" value="P:proteolysis"/>
    <property type="evidence" value="ECO:0007669"/>
    <property type="project" value="UniProtKB-KW"/>
</dbReference>
<organism evidence="1 2">
    <name type="scientific">Aureibacter tunicatorum</name>
    <dbReference type="NCBI Taxonomy" id="866807"/>
    <lineage>
        <taxon>Bacteria</taxon>
        <taxon>Pseudomonadati</taxon>
        <taxon>Bacteroidota</taxon>
        <taxon>Cytophagia</taxon>
        <taxon>Cytophagales</taxon>
        <taxon>Persicobacteraceae</taxon>
        <taxon>Aureibacter</taxon>
    </lineage>
</organism>
<reference evidence="1" key="1">
    <citation type="submission" date="2023-07" db="EMBL/GenBank/DDBJ databases">
        <title>Genomic Encyclopedia of Type Strains, Phase IV (KMG-IV): sequencing the most valuable type-strain genomes for metagenomic binning, comparative biology and taxonomic classification.</title>
        <authorList>
            <person name="Goeker M."/>
        </authorList>
    </citation>
    <scope>NUCLEOTIDE SEQUENCE</scope>
    <source>
        <strain evidence="1">DSM 26174</strain>
    </source>
</reference>
<keyword evidence="2" id="KW-1185">Reference proteome</keyword>
<dbReference type="SUPFAM" id="SSF48452">
    <property type="entry name" value="TPR-like"/>
    <property type="match status" value="2"/>
</dbReference>
<dbReference type="Proteomes" id="UP001185092">
    <property type="component" value="Unassembled WGS sequence"/>
</dbReference>
<keyword evidence="1" id="KW-0378">Hydrolase</keyword>
<sequence length="610" mass="70719">MLISKKLYKIIASFACLILLICTPYISKSQSNNEILLANEYFEQGDVDKALVIYEELAKKKENILLIHKNYFDLLLSSKDFKKAKSYIKKVNRFYPNNPKFKIDEGIYYLISGDKAEANEIFEKIINEKKKDQQRTRSIAQYFFHKQYYTWAEKAYLDSRKALKKDNIYGYELANIYILSNNKDKMLNEYLNILKYNASNINYIKNVLQRTMKEPEDIDSLEEKLVELVQEDNKRPYVELLIWTNLQQKDFYGAFVQARALEIREKGNGEKVYEIGSIALSNKDYEMAIEIFDYITSNFSHTPFYALARKNAIKAKSEHVKSTYPVDLDAINNLIAEYDKLFLDIGANKTSLEGIRNQAMLHAFYLHQFDTAKEKLNFVIDNARTGRSVRLKAKMDLGDLHIFTQEPWESSLLYSQVEKEAKSTPIAYEAKFKNAKLSYFNGDFDLAKAHLDILKEGTTKKIANDAMALSLLIKDNTGLDSTEYAMKRYSAIDLMLFQNKKDSALLAIDKMLDEFPGHSLTDELHWAKANIFVSLGQDDQAIASLELLIEDYSHDILGDDAHFLLANLYEKTDKNKAMELYQEFLIKHKGSIFTSEARKKFRMLRGDEVY</sequence>
<dbReference type="EMBL" id="JAVDQD010000001">
    <property type="protein sequence ID" value="MDR6237490.1"/>
    <property type="molecule type" value="Genomic_DNA"/>
</dbReference>
<evidence type="ECO:0000313" key="1">
    <source>
        <dbReference type="EMBL" id="MDR6237490.1"/>
    </source>
</evidence>
<dbReference type="InterPro" id="IPR011990">
    <property type="entry name" value="TPR-like_helical_dom_sf"/>
</dbReference>
<accession>A0AAE4BR80</accession>
<dbReference type="AlphaFoldDB" id="A0AAE4BR80"/>
<dbReference type="Gene3D" id="1.25.40.10">
    <property type="entry name" value="Tetratricopeptide repeat domain"/>
    <property type="match status" value="2"/>
</dbReference>